<dbReference type="EMBL" id="JANJQO010001330">
    <property type="protein sequence ID" value="KAJ2971502.1"/>
    <property type="molecule type" value="Genomic_DNA"/>
</dbReference>
<reference evidence="1" key="1">
    <citation type="submission" date="2022-08" db="EMBL/GenBank/DDBJ databases">
        <title>Genome Sequence of Lecanicillium fungicola.</title>
        <authorList>
            <person name="Buettner E."/>
        </authorList>
    </citation>
    <scope>NUCLEOTIDE SEQUENCE</scope>
    <source>
        <strain evidence="1">Babe33</strain>
    </source>
</reference>
<evidence type="ECO:0000313" key="2">
    <source>
        <dbReference type="Proteomes" id="UP001143910"/>
    </source>
</evidence>
<sequence length="250" mass="27444">MTVNPIILFVHGAWHEVVHYQNFLDLLEAKGYTVVAPDLPSGLEPTPENPAEADIKLFAETAKDLADKGHEIVAVSHSYGGLVSTEAFTGLGLNTRKAQGLPGGIRTHVCIAGFLLGPGMTLDGTAPLPEDGQGWAVYEGNYKVLNHNHDIGAMFYPDLSKEEQSKWLKLLVKHPKAVSFYEPKSFSYMEIDTVFLSCEKDMAFPFVAQQGMIQGMRSNGLNIHEEVLPSGHFPSLSMPEKLTDVIVKYC</sequence>
<proteinExistence type="predicted"/>
<accession>A0ACC1MWY1</accession>
<dbReference type="Proteomes" id="UP001143910">
    <property type="component" value="Unassembled WGS sequence"/>
</dbReference>
<comment type="caution">
    <text evidence="1">The sequence shown here is derived from an EMBL/GenBank/DDBJ whole genome shotgun (WGS) entry which is preliminary data.</text>
</comment>
<protein>
    <submittedName>
        <fullName evidence="1">Uncharacterized protein</fullName>
    </submittedName>
</protein>
<gene>
    <name evidence="1" type="ORF">NQ176_g7652</name>
</gene>
<keyword evidence="2" id="KW-1185">Reference proteome</keyword>
<organism evidence="1 2">
    <name type="scientific">Zarea fungicola</name>
    <dbReference type="NCBI Taxonomy" id="93591"/>
    <lineage>
        <taxon>Eukaryota</taxon>
        <taxon>Fungi</taxon>
        <taxon>Dikarya</taxon>
        <taxon>Ascomycota</taxon>
        <taxon>Pezizomycotina</taxon>
        <taxon>Sordariomycetes</taxon>
        <taxon>Hypocreomycetidae</taxon>
        <taxon>Hypocreales</taxon>
        <taxon>Cordycipitaceae</taxon>
        <taxon>Zarea</taxon>
    </lineage>
</organism>
<evidence type="ECO:0000313" key="1">
    <source>
        <dbReference type="EMBL" id="KAJ2971502.1"/>
    </source>
</evidence>
<name>A0ACC1MWY1_9HYPO</name>